<organism evidence="1 2">
    <name type="scientific">Schistosoma japonicum</name>
    <name type="common">Blood fluke</name>
    <dbReference type="NCBI Taxonomy" id="6182"/>
    <lineage>
        <taxon>Eukaryota</taxon>
        <taxon>Metazoa</taxon>
        <taxon>Spiralia</taxon>
        <taxon>Lophotrochozoa</taxon>
        <taxon>Platyhelminthes</taxon>
        <taxon>Trematoda</taxon>
        <taxon>Digenea</taxon>
        <taxon>Strigeidida</taxon>
        <taxon>Schistosomatoidea</taxon>
        <taxon>Schistosomatidae</taxon>
        <taxon>Schistosoma</taxon>
    </lineage>
</organism>
<reference evidence="1 2" key="1">
    <citation type="submission" date="2019-03" db="EMBL/GenBank/DDBJ databases">
        <title>An improved genome assembly of the fluke Schistosoma japonicum.</title>
        <authorList>
            <person name="Hu W."/>
            <person name="Luo F."/>
            <person name="Yin M."/>
            <person name="Mo X."/>
            <person name="Sun C."/>
            <person name="Wu Q."/>
            <person name="Zhu B."/>
            <person name="Xiang M."/>
            <person name="Wang J."/>
            <person name="Wang Y."/>
            <person name="Zhang T."/>
            <person name="Xu B."/>
            <person name="Zheng H."/>
            <person name="Feng Z."/>
        </authorList>
    </citation>
    <scope>NUCLEOTIDE SEQUENCE [LARGE SCALE GENOMIC DNA]</scope>
    <source>
        <strain evidence="1">HuSjv2</strain>
        <tissue evidence="1">Worms</tissue>
    </source>
</reference>
<sequence length="61" mass="7456">MDILQENNIRDIIDKTDREHLVQDNESYRKTFHYYYTQLIQLNSSPPEILDAFHMKHDSQF</sequence>
<dbReference type="AlphaFoldDB" id="A0A4Z2CM33"/>
<dbReference type="EMBL" id="SKCS01000603">
    <property type="protein sequence ID" value="TNN05100.1"/>
    <property type="molecule type" value="Genomic_DNA"/>
</dbReference>
<keyword evidence="2" id="KW-1185">Reference proteome</keyword>
<protein>
    <submittedName>
        <fullName evidence="1">Uncharacterized protein</fullName>
    </submittedName>
</protein>
<dbReference type="Proteomes" id="UP000311919">
    <property type="component" value="Unassembled WGS sequence"/>
</dbReference>
<evidence type="ECO:0000313" key="2">
    <source>
        <dbReference type="Proteomes" id="UP000311919"/>
    </source>
</evidence>
<accession>A0A4Z2CM33</accession>
<proteinExistence type="predicted"/>
<evidence type="ECO:0000313" key="1">
    <source>
        <dbReference type="EMBL" id="TNN05100.1"/>
    </source>
</evidence>
<comment type="caution">
    <text evidence="1">The sequence shown here is derived from an EMBL/GenBank/DDBJ whole genome shotgun (WGS) entry which is preliminary data.</text>
</comment>
<feature type="non-terminal residue" evidence="1">
    <location>
        <position position="61"/>
    </location>
</feature>
<gene>
    <name evidence="1" type="ORF">EWB00_009675</name>
</gene>
<name>A0A4Z2CM33_SCHJA</name>